<evidence type="ECO:0000259" key="13">
    <source>
        <dbReference type="Pfam" id="PF00593"/>
    </source>
</evidence>
<feature type="domain" description="TonB-dependent receptor-like beta-barrel" evidence="13">
    <location>
        <begin position="241"/>
        <end position="689"/>
    </location>
</feature>
<reference evidence="15 16" key="1">
    <citation type="submission" date="2024-09" db="EMBL/GenBank/DDBJ databases">
        <authorList>
            <person name="Sun Q."/>
            <person name="Mori K."/>
        </authorList>
    </citation>
    <scope>NUCLEOTIDE SEQUENCE [LARGE SCALE GENOMIC DNA]</scope>
    <source>
        <strain evidence="15 16">ATCC 51285</strain>
    </source>
</reference>
<gene>
    <name evidence="15" type="ORF">ACFFLH_05550</name>
</gene>
<dbReference type="Proteomes" id="UP001589628">
    <property type="component" value="Unassembled WGS sequence"/>
</dbReference>
<dbReference type="RefSeq" id="WP_027313917.1">
    <property type="nucleotide sequence ID" value="NZ_JBHLZN010000001.1"/>
</dbReference>
<organism evidence="15 16">
    <name type="scientific">Balneatrix alpica</name>
    <dbReference type="NCBI Taxonomy" id="75684"/>
    <lineage>
        <taxon>Bacteria</taxon>
        <taxon>Pseudomonadati</taxon>
        <taxon>Pseudomonadota</taxon>
        <taxon>Gammaproteobacteria</taxon>
        <taxon>Oceanospirillales</taxon>
        <taxon>Balneatrichaceae</taxon>
        <taxon>Balneatrix</taxon>
    </lineage>
</organism>
<proteinExistence type="inferred from homology"/>
<evidence type="ECO:0000256" key="11">
    <source>
        <dbReference type="RuleBase" id="RU003357"/>
    </source>
</evidence>
<evidence type="ECO:0000256" key="1">
    <source>
        <dbReference type="ARBA" id="ARBA00004571"/>
    </source>
</evidence>
<evidence type="ECO:0000256" key="7">
    <source>
        <dbReference type="ARBA" id="ARBA00023136"/>
    </source>
</evidence>
<evidence type="ECO:0000313" key="15">
    <source>
        <dbReference type="EMBL" id="MFB9885868.1"/>
    </source>
</evidence>
<dbReference type="InterPro" id="IPR036942">
    <property type="entry name" value="Beta-barrel_TonB_sf"/>
</dbReference>
<dbReference type="InterPro" id="IPR037066">
    <property type="entry name" value="Plug_dom_sf"/>
</dbReference>
<dbReference type="InterPro" id="IPR012910">
    <property type="entry name" value="Plug_dom"/>
</dbReference>
<keyword evidence="16" id="KW-1185">Reference proteome</keyword>
<evidence type="ECO:0000256" key="2">
    <source>
        <dbReference type="ARBA" id="ARBA00009810"/>
    </source>
</evidence>
<evidence type="ECO:0000256" key="9">
    <source>
        <dbReference type="ARBA" id="ARBA00023237"/>
    </source>
</evidence>
<evidence type="ECO:0000256" key="5">
    <source>
        <dbReference type="ARBA" id="ARBA00022692"/>
    </source>
</evidence>
<evidence type="ECO:0000259" key="14">
    <source>
        <dbReference type="Pfam" id="PF07715"/>
    </source>
</evidence>
<keyword evidence="12" id="KW-0732">Signal</keyword>
<keyword evidence="9 10" id="KW-0998">Cell outer membrane</keyword>
<feature type="domain" description="TonB-dependent receptor plug" evidence="14">
    <location>
        <begin position="46"/>
        <end position="148"/>
    </location>
</feature>
<accession>A0ABV5ZB80</accession>
<keyword evidence="4 10" id="KW-1134">Transmembrane beta strand</keyword>
<feature type="chain" id="PRO_5045572541" evidence="12">
    <location>
        <begin position="25"/>
        <end position="732"/>
    </location>
</feature>
<comment type="caution">
    <text evidence="15">The sequence shown here is derived from an EMBL/GenBank/DDBJ whole genome shotgun (WGS) entry which is preliminary data.</text>
</comment>
<comment type="subcellular location">
    <subcellularLocation>
        <location evidence="1 10">Cell outer membrane</location>
        <topology evidence="1 10">Multi-pass membrane protein</topology>
    </subcellularLocation>
</comment>
<evidence type="ECO:0000256" key="10">
    <source>
        <dbReference type="PROSITE-ProRule" id="PRU01360"/>
    </source>
</evidence>
<comment type="similarity">
    <text evidence="2 10 11">Belongs to the TonB-dependent receptor family.</text>
</comment>
<keyword evidence="7 10" id="KW-0472">Membrane</keyword>
<evidence type="ECO:0000256" key="8">
    <source>
        <dbReference type="ARBA" id="ARBA00023170"/>
    </source>
</evidence>
<feature type="signal peptide" evidence="12">
    <location>
        <begin position="1"/>
        <end position="24"/>
    </location>
</feature>
<dbReference type="Pfam" id="PF00593">
    <property type="entry name" value="TonB_dep_Rec_b-barrel"/>
    <property type="match status" value="1"/>
</dbReference>
<dbReference type="PROSITE" id="PS52016">
    <property type="entry name" value="TONB_DEPENDENT_REC_3"/>
    <property type="match status" value="1"/>
</dbReference>
<protein>
    <submittedName>
        <fullName evidence="15">TonB-dependent receptor</fullName>
    </submittedName>
</protein>
<dbReference type="Gene3D" id="2.170.130.10">
    <property type="entry name" value="TonB-dependent receptor, plug domain"/>
    <property type="match status" value="1"/>
</dbReference>
<keyword evidence="3 10" id="KW-0813">Transport</keyword>
<dbReference type="Gene3D" id="2.40.170.20">
    <property type="entry name" value="TonB-dependent receptor, beta-barrel domain"/>
    <property type="match status" value="1"/>
</dbReference>
<dbReference type="InterPro" id="IPR000531">
    <property type="entry name" value="Beta-barrel_TonB"/>
</dbReference>
<evidence type="ECO:0000256" key="3">
    <source>
        <dbReference type="ARBA" id="ARBA00022448"/>
    </source>
</evidence>
<dbReference type="Pfam" id="PF07715">
    <property type="entry name" value="Plug"/>
    <property type="match status" value="1"/>
</dbReference>
<dbReference type="InterPro" id="IPR010105">
    <property type="entry name" value="TonB_sidphr_rcpt"/>
</dbReference>
<evidence type="ECO:0000256" key="12">
    <source>
        <dbReference type="SAM" id="SignalP"/>
    </source>
</evidence>
<keyword evidence="8 15" id="KW-0675">Receptor</keyword>
<dbReference type="PANTHER" id="PTHR30069">
    <property type="entry name" value="TONB-DEPENDENT OUTER MEMBRANE RECEPTOR"/>
    <property type="match status" value="1"/>
</dbReference>
<dbReference type="PANTHER" id="PTHR30069:SF42">
    <property type="entry name" value="FERRIC AEROBACTIN RECEPTOR"/>
    <property type="match status" value="1"/>
</dbReference>
<dbReference type="CDD" id="cd01347">
    <property type="entry name" value="ligand_gated_channel"/>
    <property type="match status" value="1"/>
</dbReference>
<keyword evidence="6 11" id="KW-0798">TonB box</keyword>
<evidence type="ECO:0000256" key="4">
    <source>
        <dbReference type="ARBA" id="ARBA00022452"/>
    </source>
</evidence>
<evidence type="ECO:0000313" key="16">
    <source>
        <dbReference type="Proteomes" id="UP001589628"/>
    </source>
</evidence>
<dbReference type="SUPFAM" id="SSF56935">
    <property type="entry name" value="Porins"/>
    <property type="match status" value="1"/>
</dbReference>
<dbReference type="InterPro" id="IPR039426">
    <property type="entry name" value="TonB-dep_rcpt-like"/>
</dbReference>
<dbReference type="EMBL" id="JBHLZN010000001">
    <property type="protein sequence ID" value="MFB9885868.1"/>
    <property type="molecule type" value="Genomic_DNA"/>
</dbReference>
<sequence>MTLSRNLFALSGVALAISATQVQAQSPVSEQEKLIITANRQLQQIAEIPGSVHVIEQEEIARQAAAGKDLRALLAQKLPSLGVSSETRTNAGQLMRGRSVQVMIDGVSLNSSRNISRQLESIDLDNIERIESISGATSIYGASASGGIINIITKKGGGAEPSIELHGGFSSSLQGGDDLSKQLGAAISGSQGRLDYRLSLELEQSGQFYSANGQRVLPDITQISSDYSDQHDLMLQTGFELDENQRLGLTLQHFSNEQDSDRAAYLGTNLANLRGTVPTEPVAGLALQNQPKTDRNLVNFTYTHEDLADQRLDVQVSHRSETIRFFPFPVISSYMAYTASEQATDVTSLKATLQKDLPSLDADLVYGLDMEQESFSAKARHFNVANAFASGGLVFKETGEVGRYPDVDTDSAAIFAQLNWHASERVALKGGLRYQHIWQQVGDFVGYDQQNQIHLGSLARADAVPGGKTDYGALLGNIGVVYQLTPEQELYANLSQGFELPDASKYYGQGLYSGGTLLKGVSVSDSRLDAITTNSLELGWRLAKGDFDGQAALYYSESDKTVDINKSTFLINLLDQKKRIYGLELSGRYQFTPNWSAGGSYHHSVGETETAGGWKALGKLEAQPDKLVTWVGYEQGDLYLQLQSQTLFDYDEGFKDGQSSRAYEGYTLVDLLGTYQLGKGTLGFGVSNLLNEDYVTLWSQQAQDLYGSLASPTAFTFRGRGRSYALNYSVKF</sequence>
<dbReference type="NCBIfam" id="TIGR01783">
    <property type="entry name" value="TonB-siderophor"/>
    <property type="match status" value="1"/>
</dbReference>
<evidence type="ECO:0000256" key="6">
    <source>
        <dbReference type="ARBA" id="ARBA00023077"/>
    </source>
</evidence>
<name>A0ABV5ZB80_9GAMM</name>
<keyword evidence="5 10" id="KW-0812">Transmembrane</keyword>